<dbReference type="OrthoDB" id="9776369at2"/>
<accession>A0A1U9JXZ9</accession>
<reference evidence="10" key="2">
    <citation type="journal article" date="2021" name="PeerJ">
        <title>Extensive microbial diversity within the chicken gut microbiome revealed by metagenomics and culture.</title>
        <authorList>
            <person name="Gilroy R."/>
            <person name="Ravi A."/>
            <person name="Getino M."/>
            <person name="Pursley I."/>
            <person name="Horton D.L."/>
            <person name="Alikhan N.F."/>
            <person name="Baker D."/>
            <person name="Gharbi K."/>
            <person name="Hall N."/>
            <person name="Watson M."/>
            <person name="Adriaenssens E.M."/>
            <person name="Foster-Nyarko E."/>
            <person name="Jarju S."/>
            <person name="Secka A."/>
            <person name="Antonio M."/>
            <person name="Oren A."/>
            <person name="Chaudhuri R.R."/>
            <person name="La Ragione R."/>
            <person name="Hildebrand F."/>
            <person name="Pallen M.J."/>
        </authorList>
    </citation>
    <scope>NUCLEOTIDE SEQUENCE</scope>
    <source>
        <strain evidence="10">CHK175-13533</strain>
    </source>
</reference>
<proteinExistence type="inferred from homology"/>
<reference evidence="9 11" key="1">
    <citation type="submission" date="2017-01" db="EMBL/GenBank/DDBJ databases">
        <title>Complete Genome Sequence of Paenalcaligenes hominis, Isolated from a paraplegic Patient with neurogenic bladder.</title>
        <authorList>
            <person name="Mukhopadhyay R."/>
            <person name="Joaquin J."/>
            <person name="Hogue R."/>
            <person name="Kilaru A."/>
            <person name="Jospin G."/>
            <person name="Mars K."/>
            <person name="Eisen J.A."/>
            <person name="Chaturvedi V."/>
        </authorList>
    </citation>
    <scope>NUCLEOTIDE SEQUENCE [LARGE SCALE GENOMIC DNA]</scope>
    <source>
        <strain evidence="9 11">15S00501</strain>
    </source>
</reference>
<dbReference type="PROSITE" id="PS00211">
    <property type="entry name" value="ABC_TRANSPORTER_1"/>
    <property type="match status" value="1"/>
</dbReference>
<dbReference type="EMBL" id="CP019697">
    <property type="protein sequence ID" value="AQS50657.1"/>
    <property type="molecule type" value="Genomic_DNA"/>
</dbReference>
<dbReference type="Gene3D" id="3.40.50.300">
    <property type="entry name" value="P-loop containing nucleotide triphosphate hydrolases"/>
    <property type="match status" value="1"/>
</dbReference>
<dbReference type="EMBL" id="DYTQ01000037">
    <property type="protein sequence ID" value="HJH23444.1"/>
    <property type="molecule type" value="Genomic_DNA"/>
</dbReference>
<evidence type="ECO:0000256" key="3">
    <source>
        <dbReference type="ARBA" id="ARBA00022448"/>
    </source>
</evidence>
<dbReference type="Pfam" id="PF00005">
    <property type="entry name" value="ABC_tran"/>
    <property type="match status" value="1"/>
</dbReference>
<evidence type="ECO:0000256" key="2">
    <source>
        <dbReference type="ARBA" id="ARBA00005417"/>
    </source>
</evidence>
<dbReference type="GO" id="GO:0005524">
    <property type="term" value="F:ATP binding"/>
    <property type="evidence" value="ECO:0007669"/>
    <property type="project" value="UniProtKB-KW"/>
</dbReference>
<dbReference type="InterPro" id="IPR050166">
    <property type="entry name" value="ABC_transporter_ATP-bind"/>
</dbReference>
<dbReference type="PANTHER" id="PTHR42788">
    <property type="entry name" value="TAURINE IMPORT ATP-BINDING PROTEIN-RELATED"/>
    <property type="match status" value="1"/>
</dbReference>
<comment type="similarity">
    <text evidence="2">Belongs to the ABC transporter superfamily.</text>
</comment>
<evidence type="ECO:0000256" key="4">
    <source>
        <dbReference type="ARBA" id="ARBA00022475"/>
    </source>
</evidence>
<dbReference type="AlphaFoldDB" id="A0A1U9JXZ9"/>
<evidence type="ECO:0000256" key="7">
    <source>
        <dbReference type="ARBA" id="ARBA00023136"/>
    </source>
</evidence>
<feature type="domain" description="ABC transporter" evidence="8">
    <location>
        <begin position="2"/>
        <end position="249"/>
    </location>
</feature>
<dbReference type="SUPFAM" id="SSF52540">
    <property type="entry name" value="P-loop containing nucleoside triphosphate hydrolases"/>
    <property type="match status" value="1"/>
</dbReference>
<dbReference type="GO" id="GO:0016887">
    <property type="term" value="F:ATP hydrolysis activity"/>
    <property type="evidence" value="ECO:0007669"/>
    <property type="project" value="InterPro"/>
</dbReference>
<comment type="subcellular location">
    <subcellularLocation>
        <location evidence="1">Cell membrane</location>
        <topology evidence="1">Peripheral membrane protein</topology>
    </subcellularLocation>
</comment>
<evidence type="ECO:0000256" key="1">
    <source>
        <dbReference type="ARBA" id="ARBA00004202"/>
    </source>
</evidence>
<dbReference type="GO" id="GO:0005886">
    <property type="term" value="C:plasma membrane"/>
    <property type="evidence" value="ECO:0007669"/>
    <property type="project" value="UniProtKB-SubCell"/>
</dbReference>
<dbReference type="STRING" id="643674.PAEH1_02215"/>
<keyword evidence="7" id="KW-0472">Membrane</keyword>
<dbReference type="KEGG" id="phn:PAEH1_02215"/>
<keyword evidence="6 9" id="KW-0067">ATP-binding</keyword>
<dbReference type="CDD" id="cd03225">
    <property type="entry name" value="ABC_cobalt_CbiO_domain1"/>
    <property type="match status" value="1"/>
</dbReference>
<dbReference type="InterPro" id="IPR003439">
    <property type="entry name" value="ABC_transporter-like_ATP-bd"/>
</dbReference>
<keyword evidence="4" id="KW-1003">Cell membrane</keyword>
<evidence type="ECO:0000256" key="5">
    <source>
        <dbReference type="ARBA" id="ARBA00022741"/>
    </source>
</evidence>
<evidence type="ECO:0000313" key="11">
    <source>
        <dbReference type="Proteomes" id="UP000189369"/>
    </source>
</evidence>
<dbReference type="InterPro" id="IPR003593">
    <property type="entry name" value="AAA+_ATPase"/>
</dbReference>
<gene>
    <name evidence="10" type="ORF">K8U84_02695</name>
    <name evidence="9" type="ORF">PAEH1_02215</name>
</gene>
<sequence length="264" mass="28694">MLSAQHLKLTFNPGTPIETKALRGMSLDIPSGQFVTVIGSNGAGKSTFLNAVSGDQEVDSGKILIDDIDVTSMPVWHRAQYVARVFQDPMAGTCEDLTIEENMALASCRGIPRRLSGAVKASMRDEFRGRLETLGLGLENRLTDRIGLLSGGQRQAVSLLMAALRPSRILLLDEHTAALDPRTADFVLELTERIVTEGQLTTMMVTHSMKQALEVGDRTVMLHQGQVVLDVSGPERQGLQVPDLLAMFEKVRGETITDDALLLG</sequence>
<dbReference type="SMART" id="SM00382">
    <property type="entry name" value="AAA"/>
    <property type="match status" value="1"/>
</dbReference>
<evidence type="ECO:0000259" key="8">
    <source>
        <dbReference type="PROSITE" id="PS50893"/>
    </source>
</evidence>
<dbReference type="Proteomes" id="UP000700248">
    <property type="component" value="Unassembled WGS sequence"/>
</dbReference>
<organism evidence="9 11">
    <name type="scientific">Paenalcaligenes hominis</name>
    <dbReference type="NCBI Taxonomy" id="643674"/>
    <lineage>
        <taxon>Bacteria</taxon>
        <taxon>Pseudomonadati</taxon>
        <taxon>Pseudomonadota</taxon>
        <taxon>Betaproteobacteria</taxon>
        <taxon>Burkholderiales</taxon>
        <taxon>Alcaligenaceae</taxon>
        <taxon>Paenalcaligenes</taxon>
    </lineage>
</organism>
<dbReference type="RefSeq" id="WP_077733201.1">
    <property type="nucleotide sequence ID" value="NZ_DYTQ01000037.1"/>
</dbReference>
<keyword evidence="5" id="KW-0547">Nucleotide-binding</keyword>
<evidence type="ECO:0000313" key="10">
    <source>
        <dbReference type="EMBL" id="HJH23444.1"/>
    </source>
</evidence>
<dbReference type="InterPro" id="IPR015856">
    <property type="entry name" value="ABC_transpr_CbiO/EcfA_su"/>
</dbReference>
<dbReference type="PROSITE" id="PS50893">
    <property type="entry name" value="ABC_TRANSPORTER_2"/>
    <property type="match status" value="1"/>
</dbReference>
<keyword evidence="3" id="KW-0813">Transport</keyword>
<evidence type="ECO:0000256" key="6">
    <source>
        <dbReference type="ARBA" id="ARBA00022840"/>
    </source>
</evidence>
<dbReference type="InterPro" id="IPR017871">
    <property type="entry name" value="ABC_transporter-like_CS"/>
</dbReference>
<evidence type="ECO:0000313" key="9">
    <source>
        <dbReference type="EMBL" id="AQS50657.1"/>
    </source>
</evidence>
<dbReference type="InterPro" id="IPR027417">
    <property type="entry name" value="P-loop_NTPase"/>
</dbReference>
<protein>
    <submittedName>
        <fullName evidence="9">ABC transporter ATP-binding protein</fullName>
    </submittedName>
</protein>
<name>A0A1U9JXZ9_9BURK</name>
<dbReference type="PANTHER" id="PTHR42788:SF7">
    <property type="entry name" value="NITRATE ABC TRANSPORTER ATP-BINDING PROTEIN"/>
    <property type="match status" value="1"/>
</dbReference>
<reference evidence="10" key="3">
    <citation type="submission" date="2021-09" db="EMBL/GenBank/DDBJ databases">
        <authorList>
            <person name="Gilroy R."/>
        </authorList>
    </citation>
    <scope>NUCLEOTIDE SEQUENCE</scope>
    <source>
        <strain evidence="10">CHK175-13533</strain>
    </source>
</reference>
<dbReference type="GO" id="GO:0055085">
    <property type="term" value="P:transmembrane transport"/>
    <property type="evidence" value="ECO:0007669"/>
    <property type="project" value="InterPro"/>
</dbReference>
<dbReference type="Proteomes" id="UP000189369">
    <property type="component" value="Chromosome"/>
</dbReference>